<keyword evidence="4" id="KW-1185">Reference proteome</keyword>
<evidence type="ECO:0000256" key="1">
    <source>
        <dbReference type="SAM" id="MobiDB-lite"/>
    </source>
</evidence>
<evidence type="ECO:0000313" key="4">
    <source>
        <dbReference type="Proteomes" id="UP001596137"/>
    </source>
</evidence>
<evidence type="ECO:0000313" key="3">
    <source>
        <dbReference type="EMBL" id="MFC6080181.1"/>
    </source>
</evidence>
<dbReference type="Proteomes" id="UP001596137">
    <property type="component" value="Unassembled WGS sequence"/>
</dbReference>
<feature type="transmembrane region" description="Helical" evidence="2">
    <location>
        <begin position="337"/>
        <end position="358"/>
    </location>
</feature>
<accession>A0ABW1NAE9</accession>
<proteinExistence type="predicted"/>
<feature type="transmembrane region" description="Helical" evidence="2">
    <location>
        <begin position="198"/>
        <end position="218"/>
    </location>
</feature>
<keyword evidence="2" id="KW-0812">Transmembrane</keyword>
<evidence type="ECO:0000256" key="2">
    <source>
        <dbReference type="SAM" id="Phobius"/>
    </source>
</evidence>
<name>A0ABW1NAE9_9ACTN</name>
<feature type="transmembrane region" description="Helical" evidence="2">
    <location>
        <begin position="378"/>
        <end position="407"/>
    </location>
</feature>
<organism evidence="3 4">
    <name type="scientific">Sphaerisporangium aureirubrum</name>
    <dbReference type="NCBI Taxonomy" id="1544736"/>
    <lineage>
        <taxon>Bacteria</taxon>
        <taxon>Bacillati</taxon>
        <taxon>Actinomycetota</taxon>
        <taxon>Actinomycetes</taxon>
        <taxon>Streptosporangiales</taxon>
        <taxon>Streptosporangiaceae</taxon>
        <taxon>Sphaerisporangium</taxon>
    </lineage>
</organism>
<comment type="caution">
    <text evidence="3">The sequence shown here is derived from an EMBL/GenBank/DDBJ whole genome shotgun (WGS) entry which is preliminary data.</text>
</comment>
<gene>
    <name evidence="3" type="ORF">ACFP1K_03355</name>
</gene>
<feature type="compositionally biased region" description="Pro residues" evidence="1">
    <location>
        <begin position="445"/>
        <end position="457"/>
    </location>
</feature>
<keyword evidence="2" id="KW-0472">Membrane</keyword>
<keyword evidence="2" id="KW-1133">Transmembrane helix</keyword>
<dbReference type="EMBL" id="JBHSRF010000003">
    <property type="protein sequence ID" value="MFC6080181.1"/>
    <property type="molecule type" value="Genomic_DNA"/>
</dbReference>
<feature type="transmembrane region" description="Helical" evidence="2">
    <location>
        <begin position="19"/>
        <end position="37"/>
    </location>
</feature>
<evidence type="ECO:0008006" key="5">
    <source>
        <dbReference type="Google" id="ProtNLM"/>
    </source>
</evidence>
<feature type="region of interest" description="Disordered" evidence="1">
    <location>
        <begin position="418"/>
        <end position="457"/>
    </location>
</feature>
<sequence>MSEIRTPTVWSLPWHTLRLAGRCLLPLVMWFSVGELARFGLLVGGTELSHGSMRDLRLTLTMLVFLVMVMIGLLVSTGMFLSLRGALYETRARRAEGQEDEKLTDSVGRTIVPFTVLYLSWGWQLDDVRAFLNTDIERQSGDKGYLGAWADYFTGADQGTAQGLTSLNFNITLIIMLAAFLGRYVLSTLHERRGGRTVALLIAFCELAFFYYGVQVIASRGDWVGSRAGVSWWHGFLADMSANIPGWSAFWSWVGEIWPQAWEALILPGAWLTVAILMYGAYAEDAKSVIKDTRLEGGMTEVERAFAERSHSLTRRTLTRLFGRWAHWVALAHTVRLTVRGGAPLFGLFAVCFAAIKIGEGYAARGLEYLLHSDFPLFYWNVLFVPINFAVDLGVTVLTTCLLAATFDVAAGAERRRAAAPAVSGRSAEPARSAPRPDAGSSTVPVPPGPPVPSGPR</sequence>
<feature type="transmembrane region" description="Helical" evidence="2">
    <location>
        <begin position="58"/>
        <end position="81"/>
    </location>
</feature>
<protein>
    <recommendedName>
        <fullName evidence="5">ABC transporter permease</fullName>
    </recommendedName>
</protein>
<dbReference type="RefSeq" id="WP_380746959.1">
    <property type="nucleotide sequence ID" value="NZ_JBHSRF010000003.1"/>
</dbReference>
<feature type="transmembrane region" description="Helical" evidence="2">
    <location>
        <begin position="261"/>
        <end position="282"/>
    </location>
</feature>
<reference evidence="4" key="1">
    <citation type="journal article" date="2019" name="Int. J. Syst. Evol. Microbiol.">
        <title>The Global Catalogue of Microorganisms (GCM) 10K type strain sequencing project: providing services to taxonomists for standard genome sequencing and annotation.</title>
        <authorList>
            <consortium name="The Broad Institute Genomics Platform"/>
            <consortium name="The Broad Institute Genome Sequencing Center for Infectious Disease"/>
            <person name="Wu L."/>
            <person name="Ma J."/>
        </authorList>
    </citation>
    <scope>NUCLEOTIDE SEQUENCE [LARGE SCALE GENOMIC DNA]</scope>
    <source>
        <strain evidence="4">JCM 30346</strain>
    </source>
</reference>
<feature type="transmembrane region" description="Helical" evidence="2">
    <location>
        <begin position="167"/>
        <end position="186"/>
    </location>
</feature>